<protein>
    <submittedName>
        <fullName evidence="6">Energy-coupling factor transporter transmembrane component T</fullName>
    </submittedName>
</protein>
<keyword evidence="3 5" id="KW-1133">Transmembrane helix</keyword>
<evidence type="ECO:0000256" key="4">
    <source>
        <dbReference type="ARBA" id="ARBA00023136"/>
    </source>
</evidence>
<feature type="transmembrane region" description="Helical" evidence="5">
    <location>
        <begin position="6"/>
        <end position="27"/>
    </location>
</feature>
<proteinExistence type="predicted"/>
<evidence type="ECO:0000256" key="1">
    <source>
        <dbReference type="ARBA" id="ARBA00004141"/>
    </source>
</evidence>
<keyword evidence="4 5" id="KW-0472">Membrane</keyword>
<keyword evidence="7" id="KW-1185">Reference proteome</keyword>
<dbReference type="PANTHER" id="PTHR33514:SF13">
    <property type="entry name" value="PROTEIN ABCI12, CHLOROPLASTIC"/>
    <property type="match status" value="1"/>
</dbReference>
<feature type="transmembrane region" description="Helical" evidence="5">
    <location>
        <begin position="99"/>
        <end position="120"/>
    </location>
</feature>
<dbReference type="PANTHER" id="PTHR33514">
    <property type="entry name" value="PROTEIN ABCI12, CHLOROPLASTIC"/>
    <property type="match status" value="1"/>
</dbReference>
<evidence type="ECO:0000313" key="7">
    <source>
        <dbReference type="Proteomes" id="UP001306950"/>
    </source>
</evidence>
<gene>
    <name evidence="6" type="ORF">V3851_10080</name>
</gene>
<organism evidence="6 7">
    <name type="scientific">Paenibacillus haidiansis</name>
    <dbReference type="NCBI Taxonomy" id="1574488"/>
    <lineage>
        <taxon>Bacteria</taxon>
        <taxon>Bacillati</taxon>
        <taxon>Bacillota</taxon>
        <taxon>Bacilli</taxon>
        <taxon>Bacillales</taxon>
        <taxon>Paenibacillaceae</taxon>
        <taxon>Paenibacillus</taxon>
    </lineage>
</organism>
<dbReference type="Proteomes" id="UP001306950">
    <property type="component" value="Unassembled WGS sequence"/>
</dbReference>
<dbReference type="Pfam" id="PF02361">
    <property type="entry name" value="CbiQ"/>
    <property type="match status" value="1"/>
</dbReference>
<dbReference type="RefSeq" id="WP_331846412.1">
    <property type="nucleotide sequence ID" value="NZ_JAZHPZ010000004.1"/>
</dbReference>
<keyword evidence="2 5" id="KW-0812">Transmembrane</keyword>
<comment type="subcellular location">
    <subcellularLocation>
        <location evidence="1">Membrane</location>
        <topology evidence="1">Multi-pass membrane protein</topology>
    </subcellularLocation>
</comment>
<feature type="transmembrane region" description="Helical" evidence="5">
    <location>
        <begin position="34"/>
        <end position="53"/>
    </location>
</feature>
<name>A0ABU7VR34_9BACL</name>
<dbReference type="EMBL" id="JAZHPZ010000004">
    <property type="protein sequence ID" value="MEF2966177.1"/>
    <property type="molecule type" value="Genomic_DNA"/>
</dbReference>
<evidence type="ECO:0000256" key="2">
    <source>
        <dbReference type="ARBA" id="ARBA00022692"/>
    </source>
</evidence>
<evidence type="ECO:0000313" key="6">
    <source>
        <dbReference type="EMBL" id="MEF2966177.1"/>
    </source>
</evidence>
<evidence type="ECO:0000256" key="3">
    <source>
        <dbReference type="ARBA" id="ARBA00022989"/>
    </source>
</evidence>
<dbReference type="InterPro" id="IPR003339">
    <property type="entry name" value="ABC/ECF_trnsptr_transmembrane"/>
</dbReference>
<dbReference type="CDD" id="cd16914">
    <property type="entry name" value="EcfT"/>
    <property type="match status" value="1"/>
</dbReference>
<accession>A0ABU7VR34</accession>
<sequence length="247" mass="26903">MKKKHVPLLTLDPLSKLVSLFCAALLAMHWDEPLPLVVMLVALMLIARYGGGVSSGKLMARLRQIAWFGLPLFVLTALAVPGGPAVIEWGPFRLSGEALSYAAAVTLRVACLFLSSLIYIETTDPQDFVTMMTVSLKLPYRFAFGISMALTFLPLLEAEGKSAAEARKIRYGRRPRGPGERLRAWRGNLVAVFAGAVRRVEHTAGSMEAKGFGAYKARTFLRQVKVTAEGYALMIGSIAATAGLWFI</sequence>
<comment type="caution">
    <text evidence="6">The sequence shown here is derived from an EMBL/GenBank/DDBJ whole genome shotgun (WGS) entry which is preliminary data.</text>
</comment>
<reference evidence="6 7" key="1">
    <citation type="submission" date="2024-02" db="EMBL/GenBank/DDBJ databases">
        <title>A nitrogen-fixing paenibacillus bacterium.</title>
        <authorList>
            <person name="Zhang W.L."/>
            <person name="Chen S.F."/>
        </authorList>
    </citation>
    <scope>NUCLEOTIDE SEQUENCE [LARGE SCALE GENOMIC DNA]</scope>
    <source>
        <strain evidence="6 7">M1</strain>
    </source>
</reference>
<feature type="transmembrane region" description="Helical" evidence="5">
    <location>
        <begin position="226"/>
        <end position="246"/>
    </location>
</feature>
<evidence type="ECO:0000256" key="5">
    <source>
        <dbReference type="SAM" id="Phobius"/>
    </source>
</evidence>
<feature type="transmembrane region" description="Helical" evidence="5">
    <location>
        <begin position="65"/>
        <end position="87"/>
    </location>
</feature>